<dbReference type="Pfam" id="PF03235">
    <property type="entry name" value="GmrSD_N"/>
    <property type="match status" value="1"/>
</dbReference>
<sequence>MNNNKFTSGNEYCIRELFGDNTKIIIPDLQRDYCWGDNAYVVSSDKKPRELVSGFINNIVELYNENKELKTTLGLIYGYEQPHNHIQICDGQQRLTTLFLLLGYINIKTESKFSNYIISKEEMNDDYEPHLQYAIRESTLYFLSDLSKNIFIERKTNISDIKQASWYFNEYEQDASIQSMIAALATIDKYFENLELDYESLGNFIINNLQVLYYDMENRSRGEETYVIINTTGEPLSASENIKPILLGKLPKEQITKYSNQWEEREDWFWQNKGKDMTADIGMQEFFVWYWQIGLIQENSWIGENKIPLNPKDLFLNAPKRLTENVNEVKLSIANYTKFKNLDNLNKYFRGLQKLVEEICNSTKLQQLLLSMSQKKAHTILDNKPAVWNWLRHAELDIILPLITLVTEHGCKMLYPFMRRLRKNRYDSIWGKNGTEQSRRGKNYIDWRYLVQIINQTTDDNLLTVDTNTLNISKIPNVNLPEWYNDDEQKKDLLKKMPDSQVPSIDEMEDNEFLMGDLTPLWQTEMEGKELIIETILKKWNLLKEICNSLDNKSAVADAQFSNWFRLYRLVSGMINLHHIDYCSWNFEGCYYSMKPDTPWWIECKEIGNLMECETPLYYMKEYIKDKIKSFIHEPSDYKELVISWMTIKTIQADKGNYLINLWNDRAISAFLNLEKNYIIPMKTFHWGNVLCGYSYSYTIYPARDQNNWEKISNLDSPITSLAFISNYYNRADNVIDMETISKGDNEIKSLIESYLLQND</sequence>
<evidence type="ECO:0000313" key="3">
    <source>
        <dbReference type="Proteomes" id="UP000473905"/>
    </source>
</evidence>
<comment type="caution">
    <text evidence="2">The sequence shown here is derived from an EMBL/GenBank/DDBJ whole genome shotgun (WGS) entry which is preliminary data.</text>
</comment>
<dbReference type="EMBL" id="VWKB01000020">
    <property type="protein sequence ID" value="KAA4096192.1"/>
    <property type="molecule type" value="Genomic_DNA"/>
</dbReference>
<evidence type="ECO:0000259" key="1">
    <source>
        <dbReference type="Pfam" id="PF03235"/>
    </source>
</evidence>
<dbReference type="PANTHER" id="PTHR35149:SF2">
    <property type="entry name" value="DUF262 DOMAIN-CONTAINING PROTEIN"/>
    <property type="match status" value="1"/>
</dbReference>
<gene>
    <name evidence="2" type="ORF">F3D66_15210</name>
</gene>
<keyword evidence="3" id="KW-1185">Reference proteome</keyword>
<dbReference type="PANTHER" id="PTHR35149">
    <property type="entry name" value="SLL5132 PROTEIN"/>
    <property type="match status" value="1"/>
</dbReference>
<dbReference type="Proteomes" id="UP000473905">
    <property type="component" value="Unassembled WGS sequence"/>
</dbReference>
<proteinExistence type="predicted"/>
<dbReference type="AlphaFoldDB" id="A0A5M5ECA9"/>
<protein>
    <submittedName>
        <fullName evidence="2">DUF262 domain-containing protein</fullName>
    </submittedName>
</protein>
<organism evidence="2 3">
    <name type="scientific">Bacteroides ovatus</name>
    <dbReference type="NCBI Taxonomy" id="28116"/>
    <lineage>
        <taxon>Bacteria</taxon>
        <taxon>Pseudomonadati</taxon>
        <taxon>Bacteroidota</taxon>
        <taxon>Bacteroidia</taxon>
        <taxon>Bacteroidales</taxon>
        <taxon>Bacteroidaceae</taxon>
        <taxon>Bacteroides</taxon>
    </lineage>
</organism>
<accession>A0A5M5ECA9</accession>
<feature type="domain" description="GmrSD restriction endonucleases N-terminal" evidence="1">
    <location>
        <begin position="14"/>
        <end position="246"/>
    </location>
</feature>
<evidence type="ECO:0000313" key="2">
    <source>
        <dbReference type="EMBL" id="KAA4096192.1"/>
    </source>
</evidence>
<name>A0A5M5ECA9_BACOV</name>
<reference evidence="2 3" key="1">
    <citation type="journal article" date="2019" name="Nat. Med.">
        <title>A library of human gut bacterial isolates paired with longitudinal multiomics data enables mechanistic microbiome research.</title>
        <authorList>
            <person name="Poyet M."/>
            <person name="Groussin M."/>
            <person name="Gibbons S.M."/>
            <person name="Avila-Pacheco J."/>
            <person name="Jiang X."/>
            <person name="Kearney S.M."/>
            <person name="Perrotta A.R."/>
            <person name="Berdy B."/>
            <person name="Zhao S."/>
            <person name="Lieberman T.D."/>
            <person name="Swanson P.K."/>
            <person name="Smith M."/>
            <person name="Roesemann S."/>
            <person name="Alexander J.E."/>
            <person name="Rich S.A."/>
            <person name="Livny J."/>
            <person name="Vlamakis H."/>
            <person name="Clish C."/>
            <person name="Bullock K."/>
            <person name="Deik A."/>
            <person name="Scott J."/>
            <person name="Pierce K.A."/>
            <person name="Xavier R.J."/>
            <person name="Alm E.J."/>
        </authorList>
    </citation>
    <scope>NUCLEOTIDE SEQUENCE [LARGE SCALE GENOMIC DNA]</scope>
    <source>
        <strain evidence="2 3">BIOML-A134</strain>
    </source>
</reference>
<dbReference type="InterPro" id="IPR004919">
    <property type="entry name" value="GmrSD_N"/>
</dbReference>